<feature type="domain" description="Helicase C-terminal" evidence="7">
    <location>
        <begin position="256"/>
        <end position="398"/>
    </location>
</feature>
<dbReference type="AlphaFoldDB" id="A0A0D3ITA8"/>
<sequence>MESLGLSPWLVSSCAEMGLREPTPIQAACVKPALDGRDIVGSAETGSGKTAAFALPILQALSADPHGIFALVLSPARELAHQIADQFAALGAPLRVRVCVVVGGADMMPQALELSQRPHIVVATPGRFADHLRSSNVAPAVAKLRFVVIDEERRADEAGAVKKLCSHAGVGCAQADRLLELGFADDLQHILSSLPRRRQTLLFSATMSGALSSLGESALRTPFVADLAPQDAVARRLTQQYVFVPAAVRDTYLVYLLRQCVEAEQSVIVFTASCRSCELLAAMLSGLGVECAPLHSQQPQRRRAAAVSRLKQGTLSILVATDVAARGLDIPAVEVVINHNVPAAPPDYVHRCGRTARAGRAGRAVTLVTQYDVDVLLAIEERIGSKLQPHEPAEAEVLKALPEVASARREALIALTEGGRWGR</sequence>
<evidence type="ECO:0000256" key="3">
    <source>
        <dbReference type="ARBA" id="ARBA00022806"/>
    </source>
</evidence>
<dbReference type="RefSeq" id="XP_005766922.1">
    <property type="nucleotide sequence ID" value="XM_005766865.1"/>
</dbReference>
<evidence type="ECO:0000259" key="6">
    <source>
        <dbReference type="PROSITE" id="PS51192"/>
    </source>
</evidence>
<dbReference type="KEGG" id="ehx:EMIHUDRAFT_196856"/>
<accession>A0A0D3ITA8</accession>
<keyword evidence="4" id="KW-0067">ATP-binding</keyword>
<reference evidence="10" key="1">
    <citation type="journal article" date="2013" name="Nature">
        <title>Pan genome of the phytoplankton Emiliania underpins its global distribution.</title>
        <authorList>
            <person name="Read B.A."/>
            <person name="Kegel J."/>
            <person name="Klute M.J."/>
            <person name="Kuo A."/>
            <person name="Lefebvre S.C."/>
            <person name="Maumus F."/>
            <person name="Mayer C."/>
            <person name="Miller J."/>
            <person name="Monier A."/>
            <person name="Salamov A."/>
            <person name="Young J."/>
            <person name="Aguilar M."/>
            <person name="Claverie J.M."/>
            <person name="Frickenhaus S."/>
            <person name="Gonzalez K."/>
            <person name="Herman E.K."/>
            <person name="Lin Y.C."/>
            <person name="Napier J."/>
            <person name="Ogata H."/>
            <person name="Sarno A.F."/>
            <person name="Shmutz J."/>
            <person name="Schroeder D."/>
            <person name="de Vargas C."/>
            <person name="Verret F."/>
            <person name="von Dassow P."/>
            <person name="Valentin K."/>
            <person name="Van de Peer Y."/>
            <person name="Wheeler G."/>
            <person name="Dacks J.B."/>
            <person name="Delwiche C.F."/>
            <person name="Dyhrman S.T."/>
            <person name="Glockner G."/>
            <person name="John U."/>
            <person name="Richards T."/>
            <person name="Worden A.Z."/>
            <person name="Zhang X."/>
            <person name="Grigoriev I.V."/>
            <person name="Allen A.E."/>
            <person name="Bidle K."/>
            <person name="Borodovsky M."/>
            <person name="Bowler C."/>
            <person name="Brownlee C."/>
            <person name="Cock J.M."/>
            <person name="Elias M."/>
            <person name="Gladyshev V.N."/>
            <person name="Groth M."/>
            <person name="Guda C."/>
            <person name="Hadaegh A."/>
            <person name="Iglesias-Rodriguez M.D."/>
            <person name="Jenkins J."/>
            <person name="Jones B.M."/>
            <person name="Lawson T."/>
            <person name="Leese F."/>
            <person name="Lindquist E."/>
            <person name="Lobanov A."/>
            <person name="Lomsadze A."/>
            <person name="Malik S.B."/>
            <person name="Marsh M.E."/>
            <person name="Mackinder L."/>
            <person name="Mock T."/>
            <person name="Mueller-Roeber B."/>
            <person name="Pagarete A."/>
            <person name="Parker M."/>
            <person name="Probert I."/>
            <person name="Quesneville H."/>
            <person name="Raines C."/>
            <person name="Rensing S.A."/>
            <person name="Riano-Pachon D.M."/>
            <person name="Richier S."/>
            <person name="Rokitta S."/>
            <person name="Shiraiwa Y."/>
            <person name="Soanes D.M."/>
            <person name="van der Giezen M."/>
            <person name="Wahlund T.M."/>
            <person name="Williams B."/>
            <person name="Wilson W."/>
            <person name="Wolfe G."/>
            <person name="Wurch L.L."/>
        </authorList>
    </citation>
    <scope>NUCLEOTIDE SEQUENCE</scope>
</reference>
<feature type="short sequence motif" description="Q motif" evidence="5">
    <location>
        <begin position="1"/>
        <end position="27"/>
    </location>
</feature>
<evidence type="ECO:0000256" key="5">
    <source>
        <dbReference type="PROSITE-ProRule" id="PRU00552"/>
    </source>
</evidence>
<dbReference type="GO" id="GO:0003724">
    <property type="term" value="F:RNA helicase activity"/>
    <property type="evidence" value="ECO:0007669"/>
    <property type="project" value="InterPro"/>
</dbReference>
<dbReference type="SMART" id="SM00490">
    <property type="entry name" value="HELICc"/>
    <property type="match status" value="1"/>
</dbReference>
<keyword evidence="2" id="KW-0378">Hydrolase</keyword>
<proteinExistence type="predicted"/>
<dbReference type="PROSITE" id="PS51194">
    <property type="entry name" value="HELICASE_CTER"/>
    <property type="match status" value="1"/>
</dbReference>
<dbReference type="GO" id="GO:0005524">
    <property type="term" value="F:ATP binding"/>
    <property type="evidence" value="ECO:0007669"/>
    <property type="project" value="UniProtKB-KW"/>
</dbReference>
<dbReference type="GeneID" id="17260635"/>
<dbReference type="Gene3D" id="3.40.50.300">
    <property type="entry name" value="P-loop containing nucleotide triphosphate hydrolases"/>
    <property type="match status" value="2"/>
</dbReference>
<dbReference type="STRING" id="2903.R1BWG9"/>
<evidence type="ECO:0000256" key="4">
    <source>
        <dbReference type="ARBA" id="ARBA00022840"/>
    </source>
</evidence>
<dbReference type="Pfam" id="PF00270">
    <property type="entry name" value="DEAD"/>
    <property type="match status" value="1"/>
</dbReference>
<dbReference type="Proteomes" id="UP000013827">
    <property type="component" value="Unassembled WGS sequence"/>
</dbReference>
<feature type="domain" description="Helicase ATP-binding" evidence="6">
    <location>
        <begin position="30"/>
        <end position="225"/>
    </location>
</feature>
<dbReference type="InterPro" id="IPR014001">
    <property type="entry name" value="Helicase_ATP-bd"/>
</dbReference>
<evidence type="ECO:0000259" key="8">
    <source>
        <dbReference type="PROSITE" id="PS51195"/>
    </source>
</evidence>
<evidence type="ECO:0000256" key="2">
    <source>
        <dbReference type="ARBA" id="ARBA00022801"/>
    </source>
</evidence>
<feature type="domain" description="DEAD-box RNA helicase Q" evidence="8">
    <location>
        <begin position="1"/>
        <end position="27"/>
    </location>
</feature>
<dbReference type="eggNOG" id="KOG0340">
    <property type="taxonomic scope" value="Eukaryota"/>
</dbReference>
<reference evidence="9" key="2">
    <citation type="submission" date="2024-10" db="UniProtKB">
        <authorList>
            <consortium name="EnsemblProtists"/>
        </authorList>
    </citation>
    <scope>IDENTIFICATION</scope>
</reference>
<evidence type="ECO:0000259" key="7">
    <source>
        <dbReference type="PROSITE" id="PS51194"/>
    </source>
</evidence>
<keyword evidence="10" id="KW-1185">Reference proteome</keyword>
<dbReference type="PANTHER" id="PTHR47959:SF24">
    <property type="entry name" value="ATP-DEPENDENT RNA HELICASE"/>
    <property type="match status" value="1"/>
</dbReference>
<dbReference type="PaxDb" id="2903-EOD14493"/>
<dbReference type="GO" id="GO:0003676">
    <property type="term" value="F:nucleic acid binding"/>
    <property type="evidence" value="ECO:0007669"/>
    <property type="project" value="InterPro"/>
</dbReference>
<protein>
    <recommendedName>
        <fullName evidence="11">RNA helicase</fullName>
    </recommendedName>
</protein>
<dbReference type="InterPro" id="IPR014014">
    <property type="entry name" value="RNA_helicase_DEAD_Q_motif"/>
</dbReference>
<dbReference type="GO" id="GO:0016787">
    <property type="term" value="F:hydrolase activity"/>
    <property type="evidence" value="ECO:0007669"/>
    <property type="project" value="UniProtKB-KW"/>
</dbReference>
<dbReference type="PROSITE" id="PS51195">
    <property type="entry name" value="Q_MOTIF"/>
    <property type="match status" value="1"/>
</dbReference>
<dbReference type="InterPro" id="IPR001650">
    <property type="entry name" value="Helicase_C-like"/>
</dbReference>
<dbReference type="InterPro" id="IPR027417">
    <property type="entry name" value="P-loop_NTPase"/>
</dbReference>
<dbReference type="HOGENOM" id="CLU_003041_1_1_1"/>
<name>A0A0D3ITA8_EMIH1</name>
<dbReference type="SMART" id="SM00487">
    <property type="entry name" value="DEXDc"/>
    <property type="match status" value="1"/>
</dbReference>
<evidence type="ECO:0000256" key="1">
    <source>
        <dbReference type="ARBA" id="ARBA00022741"/>
    </source>
</evidence>
<keyword evidence="3" id="KW-0347">Helicase</keyword>
<dbReference type="Pfam" id="PF00271">
    <property type="entry name" value="Helicase_C"/>
    <property type="match status" value="1"/>
</dbReference>
<dbReference type="EnsemblProtists" id="EOD14493">
    <property type="protein sequence ID" value="EOD14493"/>
    <property type="gene ID" value="EMIHUDRAFT_196856"/>
</dbReference>
<dbReference type="CDD" id="cd18787">
    <property type="entry name" value="SF2_C_DEAD"/>
    <property type="match status" value="1"/>
</dbReference>
<dbReference type="PROSITE" id="PS51192">
    <property type="entry name" value="HELICASE_ATP_BIND_1"/>
    <property type="match status" value="1"/>
</dbReference>
<dbReference type="OMA" id="IMIFTDT"/>
<keyword evidence="1" id="KW-0547">Nucleotide-binding</keyword>
<organism evidence="9 10">
    <name type="scientific">Emiliania huxleyi (strain CCMP1516)</name>
    <dbReference type="NCBI Taxonomy" id="280463"/>
    <lineage>
        <taxon>Eukaryota</taxon>
        <taxon>Haptista</taxon>
        <taxon>Haptophyta</taxon>
        <taxon>Prymnesiophyceae</taxon>
        <taxon>Isochrysidales</taxon>
        <taxon>Noelaerhabdaceae</taxon>
        <taxon>Emiliania</taxon>
    </lineage>
</organism>
<evidence type="ECO:0008006" key="11">
    <source>
        <dbReference type="Google" id="ProtNLM"/>
    </source>
</evidence>
<dbReference type="PANTHER" id="PTHR47959">
    <property type="entry name" value="ATP-DEPENDENT RNA HELICASE RHLE-RELATED"/>
    <property type="match status" value="1"/>
</dbReference>
<dbReference type="InterPro" id="IPR050079">
    <property type="entry name" value="DEAD_box_RNA_helicase"/>
</dbReference>
<evidence type="ECO:0000313" key="9">
    <source>
        <dbReference type="EnsemblProtists" id="EOD14493"/>
    </source>
</evidence>
<evidence type="ECO:0000313" key="10">
    <source>
        <dbReference type="Proteomes" id="UP000013827"/>
    </source>
</evidence>
<dbReference type="GO" id="GO:0005829">
    <property type="term" value="C:cytosol"/>
    <property type="evidence" value="ECO:0007669"/>
    <property type="project" value="TreeGrafter"/>
</dbReference>
<dbReference type="SUPFAM" id="SSF52540">
    <property type="entry name" value="P-loop containing nucleoside triphosphate hydrolases"/>
    <property type="match status" value="1"/>
</dbReference>
<dbReference type="InterPro" id="IPR011545">
    <property type="entry name" value="DEAD/DEAH_box_helicase_dom"/>
</dbReference>